<dbReference type="Proteomes" id="UP001153712">
    <property type="component" value="Chromosome 12"/>
</dbReference>
<feature type="compositionally biased region" description="Basic and acidic residues" evidence="1">
    <location>
        <begin position="314"/>
        <end position="324"/>
    </location>
</feature>
<keyword evidence="2" id="KW-1133">Transmembrane helix</keyword>
<evidence type="ECO:0000256" key="2">
    <source>
        <dbReference type="SAM" id="Phobius"/>
    </source>
</evidence>
<name>A0A9N9XLK9_PHYSR</name>
<keyword evidence="4" id="KW-1185">Reference proteome</keyword>
<dbReference type="EMBL" id="OU900105">
    <property type="protein sequence ID" value="CAG9856272.1"/>
    <property type="molecule type" value="Genomic_DNA"/>
</dbReference>
<proteinExistence type="predicted"/>
<reference evidence="3" key="1">
    <citation type="submission" date="2022-01" db="EMBL/GenBank/DDBJ databases">
        <authorList>
            <person name="King R."/>
        </authorList>
    </citation>
    <scope>NUCLEOTIDE SEQUENCE</scope>
</reference>
<dbReference type="OrthoDB" id="6771613at2759"/>
<evidence type="ECO:0000256" key="1">
    <source>
        <dbReference type="SAM" id="MobiDB-lite"/>
    </source>
</evidence>
<organism evidence="3 4">
    <name type="scientific">Phyllotreta striolata</name>
    <name type="common">Striped flea beetle</name>
    <name type="synonym">Crioceris striolata</name>
    <dbReference type="NCBI Taxonomy" id="444603"/>
    <lineage>
        <taxon>Eukaryota</taxon>
        <taxon>Metazoa</taxon>
        <taxon>Ecdysozoa</taxon>
        <taxon>Arthropoda</taxon>
        <taxon>Hexapoda</taxon>
        <taxon>Insecta</taxon>
        <taxon>Pterygota</taxon>
        <taxon>Neoptera</taxon>
        <taxon>Endopterygota</taxon>
        <taxon>Coleoptera</taxon>
        <taxon>Polyphaga</taxon>
        <taxon>Cucujiformia</taxon>
        <taxon>Chrysomeloidea</taxon>
        <taxon>Chrysomelidae</taxon>
        <taxon>Galerucinae</taxon>
        <taxon>Alticini</taxon>
        <taxon>Phyllotreta</taxon>
    </lineage>
</organism>
<evidence type="ECO:0000313" key="3">
    <source>
        <dbReference type="EMBL" id="CAG9856272.1"/>
    </source>
</evidence>
<sequence>MCFLVTVTLMTYCIRKATTGSCMMEMCILTFLITLPLVVIITALYFTVPYFIEDEDAEDAQKTPVSPCDPTRVLGLIERVYPDSDQFKLKCNGLNFGENLGVLLTECFDTSEPVPDKHYITSKSNFWCENSIIHNIVAFKTIVEKRESIVIFEADPPLPEPCTIDGDDQTANDENYFYVEERFQSDVEHILVGWRVRERNSVVPIQEIPILSYCIPGFPSAIIFSRPGMYFTGFQKECRPGEPFDEVLVPYSIFLSKIHKNYPNVEYRNKPGSSKYDSDESSDYIDDERNGAEVGADDEFIKETPKDITVSPEPVKKTVRETKKPATRRTPRPVTPDKLSMLDKEVFAKVDSNILSDEMGESAIKRSKLPEVEPTNSRVAVYWSCS</sequence>
<dbReference type="AlphaFoldDB" id="A0A9N9XLK9"/>
<accession>A0A9N9XLK9</accession>
<keyword evidence="2" id="KW-0812">Transmembrane</keyword>
<feature type="region of interest" description="Disordered" evidence="1">
    <location>
        <begin position="313"/>
        <end position="337"/>
    </location>
</feature>
<protein>
    <submittedName>
        <fullName evidence="3">Uncharacterized protein</fullName>
    </submittedName>
</protein>
<evidence type="ECO:0000313" key="4">
    <source>
        <dbReference type="Proteomes" id="UP001153712"/>
    </source>
</evidence>
<gene>
    <name evidence="3" type="ORF">PHYEVI_LOCUS2698</name>
</gene>
<feature type="transmembrane region" description="Helical" evidence="2">
    <location>
        <begin position="26"/>
        <end position="52"/>
    </location>
</feature>
<keyword evidence="2" id="KW-0472">Membrane</keyword>
<feature type="region of interest" description="Disordered" evidence="1">
    <location>
        <begin position="266"/>
        <end position="294"/>
    </location>
</feature>